<reference evidence="2" key="1">
    <citation type="submission" date="2020-05" db="EMBL/GenBank/DDBJ databases">
        <authorList>
            <person name="Chiriac C."/>
            <person name="Salcher M."/>
            <person name="Ghai R."/>
            <person name="Kavagutti S V."/>
        </authorList>
    </citation>
    <scope>NUCLEOTIDE SEQUENCE</scope>
</reference>
<organism evidence="2">
    <name type="scientific">freshwater metagenome</name>
    <dbReference type="NCBI Taxonomy" id="449393"/>
    <lineage>
        <taxon>unclassified sequences</taxon>
        <taxon>metagenomes</taxon>
        <taxon>ecological metagenomes</taxon>
    </lineage>
</organism>
<feature type="transmembrane region" description="Helical" evidence="1">
    <location>
        <begin position="306"/>
        <end position="326"/>
    </location>
</feature>
<proteinExistence type="predicted"/>
<name>A0A6J6IKR5_9ZZZZ</name>
<feature type="transmembrane region" description="Helical" evidence="1">
    <location>
        <begin position="100"/>
        <end position="121"/>
    </location>
</feature>
<gene>
    <name evidence="2" type="ORF">UFOPK1960_00321</name>
</gene>
<feature type="transmembrane region" description="Helical" evidence="1">
    <location>
        <begin position="366"/>
        <end position="385"/>
    </location>
</feature>
<accession>A0A6J6IKR5</accession>
<sequence length="606" mass="65918">MFGSLRQRSLECKSVGLITAIVSVPLLIAVVTLISRDRWFPAGDMAQAELHMRGFLAHPPLVGAAGRIVGDAGTQGSHPGPALWVAMLPMYLLGARSSDALMVAVVSVHIVAILAAAMLAYRRGGRLLTALTGLVSLCIVRSSGTDFMIEPWNPWLAVLPFMVFVLLIAEVVTPVLRSSPKRRSTMFILAVAVGSYCVQCHAGYVPLVLAALFGAFSVLIYDVHRKRLIVQTAGISLLVGLVMWCPSILDQWRRTPGNLSVLWQHFASPSEPTIAFGSAVRVIATQMNILGPWLTGPGAHAPSETWARYPGFIAFVALVLFVALLARRRGLSDLLRMQMMFCSFLIVGIVTVSRIFGPYFEYTIRWFWILSALTIAHSCFALCRMFTILQWLKAKRLLTTLAVAVVGTLLVTSAVQAHQRVHLPGPTDSLIVGELIPQAMERLDHQSSYLLRMYDPYTLNATGFGSLLELERQGFDVGVESFFAAAALPHRIRSELSVDEILWVVVGPAIARADLDQALTKIAHVDPRTAQEAILAEQLLNDIREGLVAADRSELVPALDTPGASLLFVEPALPAPIAEMVRQLILLGQPVAMYAVTPGITVASLQ</sequence>
<evidence type="ECO:0000313" key="2">
    <source>
        <dbReference type="EMBL" id="CAB4624988.1"/>
    </source>
</evidence>
<feature type="transmembrane region" description="Helical" evidence="1">
    <location>
        <begin position="338"/>
        <end position="360"/>
    </location>
</feature>
<dbReference type="AlphaFoldDB" id="A0A6J6IKR5"/>
<feature type="transmembrane region" description="Helical" evidence="1">
    <location>
        <begin position="397"/>
        <end position="415"/>
    </location>
</feature>
<keyword evidence="1" id="KW-0472">Membrane</keyword>
<protein>
    <submittedName>
        <fullName evidence="2">Unannotated protein</fullName>
    </submittedName>
</protein>
<feature type="transmembrane region" description="Helical" evidence="1">
    <location>
        <begin position="12"/>
        <end position="35"/>
    </location>
</feature>
<evidence type="ECO:0000256" key="1">
    <source>
        <dbReference type="SAM" id="Phobius"/>
    </source>
</evidence>
<feature type="transmembrane region" description="Helical" evidence="1">
    <location>
        <begin position="188"/>
        <end position="216"/>
    </location>
</feature>
<feature type="transmembrane region" description="Helical" evidence="1">
    <location>
        <begin position="228"/>
        <end position="249"/>
    </location>
</feature>
<keyword evidence="1" id="KW-1133">Transmembrane helix</keyword>
<dbReference type="EMBL" id="CAEZVL010000029">
    <property type="protein sequence ID" value="CAB4624988.1"/>
    <property type="molecule type" value="Genomic_DNA"/>
</dbReference>
<feature type="transmembrane region" description="Helical" evidence="1">
    <location>
        <begin position="155"/>
        <end position="176"/>
    </location>
</feature>
<keyword evidence="1" id="KW-0812">Transmembrane</keyword>